<dbReference type="InterPro" id="IPR050180">
    <property type="entry name" value="RNR_Ribonuclease"/>
</dbReference>
<dbReference type="SUPFAM" id="SSF50249">
    <property type="entry name" value="Nucleic acid-binding proteins"/>
    <property type="match status" value="1"/>
</dbReference>
<dbReference type="PROSITE" id="PS50126">
    <property type="entry name" value="S1"/>
    <property type="match status" value="1"/>
</dbReference>
<evidence type="ECO:0000313" key="3">
    <source>
        <dbReference type="Proteomes" id="UP000032670"/>
    </source>
</evidence>
<sequence>MRKGKAAAALPGHEVIYRILEEGNAPMGLADILRALGLPLHLKTALRASLHDMALAGVLARLPAGRLKAITGLPEIARATVTRLRADGAAYAHLTTAPDINLLLVAGLPDGTILLPGDDVLVRIRPYIAPHLRREGRPIRLLTQGSRQLPVCITALTAQPDGACIATLQPCDSRIDLPLQARLPSHIPQNPVWCVGCVALAELTPATRDTSATVQLVSNLGSPTAPGMAVTLSILTHALPSIFSKEAEQQAQQAATKPLEAELAHRRDLRALPLITIDDETAEDFDDAIWAERTDTGFHLIVAIADVASYVPAGSTLDREARLRGNSVYLPGHCLPMLPASLSAGACSLKEHQDRLCVYVEFNVSHTGTLVAGTLGRGIMRSAARLTYKQVQHHLDQSPAPPSAALPATLPPDLLPSLAATAAALQSAAIARGETQQEEYGPEPHTITFDAAGTPIAFTPRPLLAAHNLVARSMIAANSFAAQTLQQKGAPGLFRIHPEAGSKHTNRPSNARYALKPARHQGLALDTYTHFTSPIRRYADLVTHRALLATFSQTMQNPKAAAPLSISGPEGCETLHALTEHLHFTERRAASAAQMCQNRFAALYLSPACGTVLQAYVARTTRLGLSLTLTNTGTPSFLFRNAFADDSGMYDDSHPTRTPVPFGASLQKGDVLSVVLKATDPARGTLTLAVPPHAH</sequence>
<dbReference type="PANTHER" id="PTHR23355">
    <property type="entry name" value="RIBONUCLEASE"/>
    <property type="match status" value="1"/>
</dbReference>
<dbReference type="PANTHER" id="PTHR23355:SF9">
    <property type="entry name" value="DIS3-LIKE EXONUCLEASE 2"/>
    <property type="match status" value="1"/>
</dbReference>
<dbReference type="AlphaFoldDB" id="A0A0D6NIZ9"/>
<protein>
    <submittedName>
        <fullName evidence="2">Ribonuclease R</fullName>
    </submittedName>
</protein>
<dbReference type="GeneID" id="76203507"/>
<dbReference type="STRING" id="1231341.Abor_008_002"/>
<dbReference type="Pfam" id="PF00773">
    <property type="entry name" value="RNB"/>
    <property type="match status" value="2"/>
</dbReference>
<dbReference type="SMART" id="SM00955">
    <property type="entry name" value="RNB"/>
    <property type="match status" value="1"/>
</dbReference>
<proteinExistence type="predicted"/>
<evidence type="ECO:0000259" key="1">
    <source>
        <dbReference type="PROSITE" id="PS50126"/>
    </source>
</evidence>
<dbReference type="Proteomes" id="UP000032670">
    <property type="component" value="Unassembled WGS sequence"/>
</dbReference>
<dbReference type="EMBL" id="BAMX01000008">
    <property type="protein sequence ID" value="GAN65361.1"/>
    <property type="molecule type" value="Genomic_DNA"/>
</dbReference>
<name>A0A0D6NIZ9_9PROT</name>
<dbReference type="InterPro" id="IPR001900">
    <property type="entry name" value="RNase_II/R"/>
</dbReference>
<dbReference type="RefSeq" id="WP_048840423.1">
    <property type="nucleotide sequence ID" value="NZ_BAMX01000008.1"/>
</dbReference>
<organism evidence="2 3">
    <name type="scientific">Acetobacter orientalis</name>
    <dbReference type="NCBI Taxonomy" id="146474"/>
    <lineage>
        <taxon>Bacteria</taxon>
        <taxon>Pseudomonadati</taxon>
        <taxon>Pseudomonadota</taxon>
        <taxon>Alphaproteobacteria</taxon>
        <taxon>Acetobacterales</taxon>
        <taxon>Acetobacteraceae</taxon>
        <taxon>Acetobacter</taxon>
    </lineage>
</organism>
<dbReference type="GO" id="GO:0003723">
    <property type="term" value="F:RNA binding"/>
    <property type="evidence" value="ECO:0007669"/>
    <property type="project" value="InterPro"/>
</dbReference>
<dbReference type="GO" id="GO:0004540">
    <property type="term" value="F:RNA nuclease activity"/>
    <property type="evidence" value="ECO:0007669"/>
    <property type="project" value="InterPro"/>
</dbReference>
<gene>
    <name evidence="2" type="ORF">Abor_008_002</name>
</gene>
<evidence type="ECO:0000313" key="2">
    <source>
        <dbReference type="EMBL" id="GAN65361.1"/>
    </source>
</evidence>
<comment type="caution">
    <text evidence="2">The sequence shown here is derived from an EMBL/GenBank/DDBJ whole genome shotgun (WGS) entry which is preliminary data.</text>
</comment>
<reference evidence="2 3" key="1">
    <citation type="submission" date="2012-11" db="EMBL/GenBank/DDBJ databases">
        <title>Whole genome sequence of Acetobacter orientalis 21F-2.</title>
        <authorList>
            <person name="Azuma Y."/>
            <person name="Higashiura N."/>
            <person name="Hirakawa H."/>
            <person name="Matsushita K."/>
        </authorList>
    </citation>
    <scope>NUCLEOTIDE SEQUENCE [LARGE SCALE GENOMIC DNA]</scope>
    <source>
        <strain evidence="2 3">21F-2</strain>
    </source>
</reference>
<feature type="domain" description="S1 motif" evidence="1">
    <location>
        <begin position="610"/>
        <end position="691"/>
    </location>
</feature>
<dbReference type="InterPro" id="IPR003029">
    <property type="entry name" value="S1_domain"/>
</dbReference>
<dbReference type="InterPro" id="IPR012340">
    <property type="entry name" value="NA-bd_OB-fold"/>
</dbReference>
<dbReference type="GO" id="GO:0006402">
    <property type="term" value="P:mRNA catabolic process"/>
    <property type="evidence" value="ECO:0007669"/>
    <property type="project" value="TreeGrafter"/>
</dbReference>
<accession>A0A6N3SY73</accession>
<accession>A0A0D6NIZ9</accession>
<dbReference type="GO" id="GO:0005829">
    <property type="term" value="C:cytosol"/>
    <property type="evidence" value="ECO:0007669"/>
    <property type="project" value="TreeGrafter"/>
</dbReference>
<keyword evidence="3" id="KW-1185">Reference proteome</keyword>